<dbReference type="EMBL" id="JASCZI010151186">
    <property type="protein sequence ID" value="MED6170698.1"/>
    <property type="molecule type" value="Genomic_DNA"/>
</dbReference>
<feature type="compositionally biased region" description="Basic and acidic residues" evidence="1">
    <location>
        <begin position="107"/>
        <end position="127"/>
    </location>
</feature>
<organism evidence="2 3">
    <name type="scientific">Stylosanthes scabra</name>
    <dbReference type="NCBI Taxonomy" id="79078"/>
    <lineage>
        <taxon>Eukaryota</taxon>
        <taxon>Viridiplantae</taxon>
        <taxon>Streptophyta</taxon>
        <taxon>Embryophyta</taxon>
        <taxon>Tracheophyta</taxon>
        <taxon>Spermatophyta</taxon>
        <taxon>Magnoliopsida</taxon>
        <taxon>eudicotyledons</taxon>
        <taxon>Gunneridae</taxon>
        <taxon>Pentapetalae</taxon>
        <taxon>rosids</taxon>
        <taxon>fabids</taxon>
        <taxon>Fabales</taxon>
        <taxon>Fabaceae</taxon>
        <taxon>Papilionoideae</taxon>
        <taxon>50 kb inversion clade</taxon>
        <taxon>dalbergioids sensu lato</taxon>
        <taxon>Dalbergieae</taxon>
        <taxon>Pterocarpus clade</taxon>
        <taxon>Stylosanthes</taxon>
    </lineage>
</organism>
<proteinExistence type="predicted"/>
<evidence type="ECO:0000313" key="3">
    <source>
        <dbReference type="Proteomes" id="UP001341840"/>
    </source>
</evidence>
<comment type="caution">
    <text evidence="2">The sequence shown here is derived from an EMBL/GenBank/DDBJ whole genome shotgun (WGS) entry which is preliminary data.</text>
</comment>
<reference evidence="2 3" key="1">
    <citation type="journal article" date="2023" name="Plants (Basel)">
        <title>Bridging the Gap: Combining Genomics and Transcriptomics Approaches to Understand Stylosanthes scabra, an Orphan Legume from the Brazilian Caatinga.</title>
        <authorList>
            <person name="Ferreira-Neto J.R.C."/>
            <person name="da Silva M.D."/>
            <person name="Binneck E."/>
            <person name="de Melo N.F."/>
            <person name="da Silva R.H."/>
            <person name="de Melo A.L.T.M."/>
            <person name="Pandolfi V."/>
            <person name="Bustamante F.O."/>
            <person name="Brasileiro-Vidal A.C."/>
            <person name="Benko-Iseppon A.M."/>
        </authorList>
    </citation>
    <scope>NUCLEOTIDE SEQUENCE [LARGE SCALE GENOMIC DNA]</scope>
    <source>
        <tissue evidence="2">Leaves</tissue>
    </source>
</reference>
<keyword evidence="3" id="KW-1185">Reference proteome</keyword>
<feature type="compositionally biased region" description="Basic residues" evidence="1">
    <location>
        <begin position="128"/>
        <end position="149"/>
    </location>
</feature>
<dbReference type="Proteomes" id="UP001341840">
    <property type="component" value="Unassembled WGS sequence"/>
</dbReference>
<feature type="compositionally biased region" description="Basic residues" evidence="1">
    <location>
        <begin position="88"/>
        <end position="106"/>
    </location>
</feature>
<sequence length="197" mass="22740">MVGIAEDVLVRIGGLTTPANFHVIKPGQKDKGGTPQVLLGRPFLKSGGFKLNYHDEIFTFEAGNAMEIFHFTMHPEPEKGFHQLQYDRKKKPPRKKRKAEGKKRKKDAVNHGKEKGISMEKEPDFRKRFNMKKLEGRKKKKSRKKKRKGKAEAETDKARIKCSSLSKLFGKLKGLKRLLHQKKEANNHLVRNNSKWK</sequence>
<dbReference type="Gene3D" id="2.40.70.10">
    <property type="entry name" value="Acid Proteases"/>
    <property type="match status" value="1"/>
</dbReference>
<protein>
    <submittedName>
        <fullName evidence="2">Uncharacterized protein</fullName>
    </submittedName>
</protein>
<evidence type="ECO:0000313" key="2">
    <source>
        <dbReference type="EMBL" id="MED6170698.1"/>
    </source>
</evidence>
<evidence type="ECO:0000256" key="1">
    <source>
        <dbReference type="SAM" id="MobiDB-lite"/>
    </source>
</evidence>
<name>A0ABU6VDT7_9FABA</name>
<dbReference type="InterPro" id="IPR021109">
    <property type="entry name" value="Peptidase_aspartic_dom_sf"/>
</dbReference>
<feature type="region of interest" description="Disordered" evidence="1">
    <location>
        <begin position="81"/>
        <end position="159"/>
    </location>
</feature>
<accession>A0ABU6VDT7</accession>
<feature type="compositionally biased region" description="Basic and acidic residues" evidence="1">
    <location>
        <begin position="150"/>
        <end position="159"/>
    </location>
</feature>
<gene>
    <name evidence="2" type="ORF">PIB30_033464</name>
</gene>